<sequence>MEARRGTLEQPMCSLRMAYKTSVKLTTREMKALVGLVTGKIRPGGDVARLRSMIPSLQSPEFIALTDEVHAMTEY</sequence>
<dbReference type="EMBL" id="LGUT01000161">
    <property type="protein sequence ID" value="KOG91634.1"/>
    <property type="molecule type" value="Genomic_DNA"/>
</dbReference>
<gene>
    <name evidence="1" type="ORF">ADK38_02100</name>
</gene>
<protein>
    <submittedName>
        <fullName evidence="1">Uncharacterized protein</fullName>
    </submittedName>
</protein>
<evidence type="ECO:0000313" key="1">
    <source>
        <dbReference type="EMBL" id="KOG91634.1"/>
    </source>
</evidence>
<comment type="caution">
    <text evidence="1">The sequence shown here is derived from an EMBL/GenBank/DDBJ whole genome shotgun (WGS) entry which is preliminary data.</text>
</comment>
<accession>A0ABR5JDZ4</accession>
<proteinExistence type="predicted"/>
<name>A0ABR5JDZ4_9ACTN</name>
<keyword evidence="2" id="KW-1185">Reference proteome</keyword>
<dbReference type="Proteomes" id="UP000037020">
    <property type="component" value="Unassembled WGS sequence"/>
</dbReference>
<reference evidence="1 2" key="1">
    <citation type="submission" date="2015-07" db="EMBL/GenBank/DDBJ databases">
        <authorList>
            <person name="Ju K.-S."/>
            <person name="Doroghazi J.R."/>
            <person name="Metcalf W.W."/>
        </authorList>
    </citation>
    <scope>NUCLEOTIDE SEQUENCE [LARGE SCALE GENOMIC DNA]</scope>
    <source>
        <strain evidence="1 2">NRRL B-3589</strain>
    </source>
</reference>
<organism evidence="1 2">
    <name type="scientific">Streptomyces varsoviensis</name>
    <dbReference type="NCBI Taxonomy" id="67373"/>
    <lineage>
        <taxon>Bacteria</taxon>
        <taxon>Bacillati</taxon>
        <taxon>Actinomycetota</taxon>
        <taxon>Actinomycetes</taxon>
        <taxon>Kitasatosporales</taxon>
        <taxon>Streptomycetaceae</taxon>
        <taxon>Streptomyces</taxon>
    </lineage>
</organism>
<evidence type="ECO:0000313" key="2">
    <source>
        <dbReference type="Proteomes" id="UP000037020"/>
    </source>
</evidence>